<accession>A0A1K1QUL4</accession>
<dbReference type="STRING" id="76595.SAMN05660313_02968"/>
<dbReference type="InterPro" id="IPR038765">
    <property type="entry name" value="Papain-like_cys_pep_sf"/>
</dbReference>
<sequence length="185" mass="20662">MIRKATILLLILALSSCVSKKKTTYSNDRKVSVAPSKVIIERNSSPRAERKAEEALVELKADKIINSALNFSGTPYKYGGTTKRGMDCSGLLYVAFSEHDISLPRVSYVMADEGKEVRVKDVEKGDLLFFRTSKKKKRINHVGLVVATDNDEIKFIHASTSRGVIVSSLREGYWNYAFVKATRVL</sequence>
<feature type="signal peptide" evidence="5">
    <location>
        <begin position="1"/>
        <end position="20"/>
    </location>
</feature>
<dbReference type="AlphaFoldDB" id="A0A1K1QUL4"/>
<evidence type="ECO:0000313" key="7">
    <source>
        <dbReference type="EMBL" id="SFW63445.1"/>
    </source>
</evidence>
<dbReference type="SUPFAM" id="SSF54001">
    <property type="entry name" value="Cysteine proteinases"/>
    <property type="match status" value="1"/>
</dbReference>
<evidence type="ECO:0000256" key="4">
    <source>
        <dbReference type="ARBA" id="ARBA00022807"/>
    </source>
</evidence>
<dbReference type="PANTHER" id="PTHR47053:SF1">
    <property type="entry name" value="MUREIN DD-ENDOPEPTIDASE MEPH-RELATED"/>
    <property type="match status" value="1"/>
</dbReference>
<dbReference type="PROSITE" id="PS51257">
    <property type="entry name" value="PROKAR_LIPOPROTEIN"/>
    <property type="match status" value="1"/>
</dbReference>
<dbReference type="EMBL" id="FPIY01000005">
    <property type="protein sequence ID" value="SFW63445.1"/>
    <property type="molecule type" value="Genomic_DNA"/>
</dbReference>
<dbReference type="PANTHER" id="PTHR47053">
    <property type="entry name" value="MUREIN DD-ENDOPEPTIDASE MEPH-RELATED"/>
    <property type="match status" value="1"/>
</dbReference>
<evidence type="ECO:0000259" key="6">
    <source>
        <dbReference type="PROSITE" id="PS51935"/>
    </source>
</evidence>
<keyword evidence="3" id="KW-0378">Hydrolase</keyword>
<keyword evidence="2" id="KW-0645">Protease</keyword>
<protein>
    <submittedName>
        <fullName evidence="7">NlpC/P60 family protein</fullName>
    </submittedName>
</protein>
<evidence type="ECO:0000256" key="2">
    <source>
        <dbReference type="ARBA" id="ARBA00022670"/>
    </source>
</evidence>
<evidence type="ECO:0000313" key="8">
    <source>
        <dbReference type="Proteomes" id="UP000183257"/>
    </source>
</evidence>
<feature type="domain" description="NlpC/P60" evidence="6">
    <location>
        <begin position="58"/>
        <end position="185"/>
    </location>
</feature>
<keyword evidence="8" id="KW-1185">Reference proteome</keyword>
<evidence type="ECO:0000256" key="3">
    <source>
        <dbReference type="ARBA" id="ARBA00022801"/>
    </source>
</evidence>
<evidence type="ECO:0000256" key="5">
    <source>
        <dbReference type="SAM" id="SignalP"/>
    </source>
</evidence>
<dbReference type="GO" id="GO:0008234">
    <property type="term" value="F:cysteine-type peptidase activity"/>
    <property type="evidence" value="ECO:0007669"/>
    <property type="project" value="UniProtKB-KW"/>
</dbReference>
<organism evidence="7 8">
    <name type="scientific">Cellulophaga fucicola</name>
    <dbReference type="NCBI Taxonomy" id="76595"/>
    <lineage>
        <taxon>Bacteria</taxon>
        <taxon>Pseudomonadati</taxon>
        <taxon>Bacteroidota</taxon>
        <taxon>Flavobacteriia</taxon>
        <taxon>Flavobacteriales</taxon>
        <taxon>Flavobacteriaceae</taxon>
        <taxon>Cellulophaga</taxon>
    </lineage>
</organism>
<feature type="chain" id="PRO_5013199207" evidence="5">
    <location>
        <begin position="21"/>
        <end position="185"/>
    </location>
</feature>
<dbReference type="InterPro" id="IPR051202">
    <property type="entry name" value="Peptidase_C40"/>
</dbReference>
<proteinExistence type="inferred from homology"/>
<dbReference type="Proteomes" id="UP000183257">
    <property type="component" value="Unassembled WGS sequence"/>
</dbReference>
<evidence type="ECO:0000256" key="1">
    <source>
        <dbReference type="ARBA" id="ARBA00007074"/>
    </source>
</evidence>
<keyword evidence="4" id="KW-0788">Thiol protease</keyword>
<dbReference type="PROSITE" id="PS51935">
    <property type="entry name" value="NLPC_P60"/>
    <property type="match status" value="1"/>
</dbReference>
<reference evidence="8" key="1">
    <citation type="submission" date="2016-11" db="EMBL/GenBank/DDBJ databases">
        <authorList>
            <person name="Varghese N."/>
            <person name="Submissions S."/>
        </authorList>
    </citation>
    <scope>NUCLEOTIDE SEQUENCE [LARGE SCALE GENOMIC DNA]</scope>
    <source>
        <strain evidence="8">DSM 24786</strain>
    </source>
</reference>
<comment type="similarity">
    <text evidence="1">Belongs to the peptidase C40 family.</text>
</comment>
<keyword evidence="5" id="KW-0732">Signal</keyword>
<dbReference type="GO" id="GO:0006508">
    <property type="term" value="P:proteolysis"/>
    <property type="evidence" value="ECO:0007669"/>
    <property type="project" value="UniProtKB-KW"/>
</dbReference>
<dbReference type="Pfam" id="PF00877">
    <property type="entry name" value="NLPC_P60"/>
    <property type="match status" value="1"/>
</dbReference>
<dbReference type="OrthoDB" id="9807055at2"/>
<dbReference type="InterPro" id="IPR000064">
    <property type="entry name" value="NLP_P60_dom"/>
</dbReference>
<name>A0A1K1QUL4_9FLAO</name>
<gene>
    <name evidence="7" type="ORF">SAMN05660313_02968</name>
</gene>
<dbReference type="RefSeq" id="WP_072304595.1">
    <property type="nucleotide sequence ID" value="NZ_CBDUMO010000016.1"/>
</dbReference>
<dbReference type="Gene3D" id="3.90.1720.10">
    <property type="entry name" value="endopeptidase domain like (from Nostoc punctiforme)"/>
    <property type="match status" value="1"/>
</dbReference>